<feature type="compositionally biased region" description="Basic and acidic residues" evidence="1">
    <location>
        <begin position="56"/>
        <end position="65"/>
    </location>
</feature>
<name>G2GNR6_9ACTN</name>
<reference evidence="2 3" key="1">
    <citation type="submission" date="2011-08" db="EMBL/GenBank/DDBJ databases">
        <authorList>
            <person name="Lin Y."/>
            <person name="Hao X."/>
            <person name="Johnstone L."/>
            <person name="Miller S.J."/>
            <person name="Wei G."/>
            <person name="Rensing C."/>
        </authorList>
    </citation>
    <scope>NUCLEOTIDE SEQUENCE [LARGE SCALE GENOMIC DNA]</scope>
    <source>
        <strain evidence="2 3">K42</strain>
    </source>
</reference>
<proteinExistence type="predicted"/>
<dbReference type="RefSeq" id="WP_007504872.1">
    <property type="nucleotide sequence ID" value="NZ_AGBF01000311.1"/>
</dbReference>
<dbReference type="AlphaFoldDB" id="G2GNR6"/>
<evidence type="ECO:0000256" key="1">
    <source>
        <dbReference type="SAM" id="MobiDB-lite"/>
    </source>
</evidence>
<sequence>MTRPSARSVLPEFTERTSSGARTPDDPYPRPPEERVVVRATRIDAVAATAVAARSMHPEHEEMPARHPGRTRAQMSGGIGRDEVLDAREAVAHGPADRVVPGRADTLAAPAGR</sequence>
<dbReference type="PATRIC" id="fig|700597.3.peg.6980"/>
<gene>
    <name evidence="2" type="ORF">SZN_35857</name>
</gene>
<organism evidence="2 3">
    <name type="scientific">Streptomyces zinciresistens K42</name>
    <dbReference type="NCBI Taxonomy" id="700597"/>
    <lineage>
        <taxon>Bacteria</taxon>
        <taxon>Bacillati</taxon>
        <taxon>Actinomycetota</taxon>
        <taxon>Actinomycetes</taxon>
        <taxon>Kitasatosporales</taxon>
        <taxon>Streptomycetaceae</taxon>
        <taxon>Streptomyces</taxon>
    </lineage>
</organism>
<feature type="region of interest" description="Disordered" evidence="1">
    <location>
        <begin position="52"/>
        <end position="76"/>
    </location>
</feature>
<feature type="region of interest" description="Disordered" evidence="1">
    <location>
        <begin position="92"/>
        <end position="113"/>
    </location>
</feature>
<evidence type="ECO:0000313" key="2">
    <source>
        <dbReference type="EMBL" id="EGX54852.1"/>
    </source>
</evidence>
<keyword evidence="3" id="KW-1185">Reference proteome</keyword>
<feature type="region of interest" description="Disordered" evidence="1">
    <location>
        <begin position="1"/>
        <end position="32"/>
    </location>
</feature>
<evidence type="ECO:0000313" key="3">
    <source>
        <dbReference type="Proteomes" id="UP000004217"/>
    </source>
</evidence>
<accession>G2GNR6</accession>
<comment type="caution">
    <text evidence="2">The sequence shown here is derived from an EMBL/GenBank/DDBJ whole genome shotgun (WGS) entry which is preliminary data.</text>
</comment>
<dbReference type="EMBL" id="AGBF01000311">
    <property type="protein sequence ID" value="EGX54852.1"/>
    <property type="molecule type" value="Genomic_DNA"/>
</dbReference>
<dbReference type="Proteomes" id="UP000004217">
    <property type="component" value="Unassembled WGS sequence"/>
</dbReference>
<feature type="compositionally biased region" description="Basic and acidic residues" evidence="1">
    <location>
        <begin position="23"/>
        <end position="32"/>
    </location>
</feature>
<protein>
    <submittedName>
        <fullName evidence="2">Uncharacterized protein</fullName>
    </submittedName>
</protein>